<dbReference type="Proteomes" id="UP001201812">
    <property type="component" value="Unassembled WGS sequence"/>
</dbReference>
<feature type="compositionally biased region" description="Polar residues" evidence="1">
    <location>
        <begin position="161"/>
        <end position="194"/>
    </location>
</feature>
<feature type="compositionally biased region" description="Polar residues" evidence="1">
    <location>
        <begin position="223"/>
        <end position="232"/>
    </location>
</feature>
<protein>
    <submittedName>
        <fullName evidence="2">Uncharacterized protein</fullName>
    </submittedName>
</protein>
<evidence type="ECO:0000256" key="1">
    <source>
        <dbReference type="SAM" id="MobiDB-lite"/>
    </source>
</evidence>
<organism evidence="2 3">
    <name type="scientific">Ditylenchus destructor</name>
    <dbReference type="NCBI Taxonomy" id="166010"/>
    <lineage>
        <taxon>Eukaryota</taxon>
        <taxon>Metazoa</taxon>
        <taxon>Ecdysozoa</taxon>
        <taxon>Nematoda</taxon>
        <taxon>Chromadorea</taxon>
        <taxon>Rhabditida</taxon>
        <taxon>Tylenchina</taxon>
        <taxon>Tylenchomorpha</taxon>
        <taxon>Sphaerularioidea</taxon>
        <taxon>Anguinidae</taxon>
        <taxon>Anguininae</taxon>
        <taxon>Ditylenchus</taxon>
    </lineage>
</organism>
<reference evidence="2" key="1">
    <citation type="submission" date="2022-01" db="EMBL/GenBank/DDBJ databases">
        <title>Genome Sequence Resource for Two Populations of Ditylenchus destructor, the Migratory Endoparasitic Phytonematode.</title>
        <authorList>
            <person name="Zhang H."/>
            <person name="Lin R."/>
            <person name="Xie B."/>
        </authorList>
    </citation>
    <scope>NUCLEOTIDE SEQUENCE</scope>
    <source>
        <strain evidence="2">BazhouSP</strain>
    </source>
</reference>
<evidence type="ECO:0000313" key="3">
    <source>
        <dbReference type="Proteomes" id="UP001201812"/>
    </source>
</evidence>
<feature type="compositionally biased region" description="Basic and acidic residues" evidence="1">
    <location>
        <begin position="95"/>
        <end position="114"/>
    </location>
</feature>
<keyword evidence="3" id="KW-1185">Reference proteome</keyword>
<comment type="caution">
    <text evidence="2">The sequence shown here is derived from an EMBL/GenBank/DDBJ whole genome shotgun (WGS) entry which is preliminary data.</text>
</comment>
<feature type="compositionally biased region" description="Basic and acidic residues" evidence="1">
    <location>
        <begin position="41"/>
        <end position="72"/>
    </location>
</feature>
<sequence>MAYGSLAIWLNLIGCSRKRKDNKLSDITSQIQGSNYADMSEDMHQTKPAKINERRLTTKESKDKVMKDRKLSAESQGTVKRPVMKSKDSASSLGYKEKSESAERIDKQAKQEDSCDPHYANLEAFTPSKEGPQAVERVKKCDAVAKEGTYNAMSGTQQITDYQNTNKSKTNSSLANKKLSQLKETQSSAINKTEPTVPWPAVYNESGSELPINKPQRSACASDIQSGSQLPTESGGLPNSAVIVDASLIQKESNMIRKSGNPSKKKRM</sequence>
<accession>A0AAD4NJR0</accession>
<name>A0AAD4NJR0_9BILA</name>
<feature type="region of interest" description="Disordered" evidence="1">
    <location>
        <begin position="39"/>
        <end position="114"/>
    </location>
</feature>
<dbReference type="AlphaFoldDB" id="A0AAD4NJR0"/>
<feature type="region of interest" description="Disordered" evidence="1">
    <location>
        <begin position="161"/>
        <end position="239"/>
    </location>
</feature>
<evidence type="ECO:0000313" key="2">
    <source>
        <dbReference type="EMBL" id="KAI1728774.1"/>
    </source>
</evidence>
<dbReference type="EMBL" id="JAKKPZ010000001">
    <property type="protein sequence ID" value="KAI1728774.1"/>
    <property type="molecule type" value="Genomic_DNA"/>
</dbReference>
<proteinExistence type="predicted"/>
<gene>
    <name evidence="2" type="ORF">DdX_00977</name>
</gene>